<dbReference type="InterPro" id="IPR005944">
    <property type="entry name" value="Pro_iminopeptidase"/>
</dbReference>
<feature type="non-terminal residue" evidence="2">
    <location>
        <position position="1"/>
    </location>
</feature>
<feature type="compositionally biased region" description="Basic residues" evidence="1">
    <location>
        <begin position="145"/>
        <end position="154"/>
    </location>
</feature>
<reference evidence="2" key="1">
    <citation type="submission" date="2023-08" db="EMBL/GenBank/DDBJ databases">
        <authorList>
            <person name="Chen Y."/>
            <person name="Shah S."/>
            <person name="Dougan E. K."/>
            <person name="Thang M."/>
            <person name="Chan C."/>
        </authorList>
    </citation>
    <scope>NUCLEOTIDE SEQUENCE</scope>
</reference>
<sequence length="154" mass="16065">MPTGVVNLEFLATFRLWPKPCDAGRAFTAARPGVTFSASCAAHGADAAPRALGARFGARGGAAAAAAETRAPAESGTWTQACGSCSQFGGEGSELRPLYPEIEARKTGSMKTRDGKHEIYYEVSGNPKGKPAVFLHGGPGDGCSPKHRRLFDPE</sequence>
<dbReference type="EMBL" id="CAUJNA010001217">
    <property type="protein sequence ID" value="CAJ1385264.1"/>
    <property type="molecule type" value="Genomic_DNA"/>
</dbReference>
<organism evidence="2 3">
    <name type="scientific">Effrenium voratum</name>
    <dbReference type="NCBI Taxonomy" id="2562239"/>
    <lineage>
        <taxon>Eukaryota</taxon>
        <taxon>Sar</taxon>
        <taxon>Alveolata</taxon>
        <taxon>Dinophyceae</taxon>
        <taxon>Suessiales</taxon>
        <taxon>Symbiodiniaceae</taxon>
        <taxon>Effrenium</taxon>
    </lineage>
</organism>
<dbReference type="InterPro" id="IPR029058">
    <property type="entry name" value="AB_hydrolase_fold"/>
</dbReference>
<keyword evidence="3" id="KW-1185">Reference proteome</keyword>
<name>A0AA36IFG4_9DINO</name>
<evidence type="ECO:0000313" key="2">
    <source>
        <dbReference type="EMBL" id="CAJ1385264.1"/>
    </source>
</evidence>
<dbReference type="PANTHER" id="PTHR43722:SF1">
    <property type="entry name" value="PROLINE IMINOPEPTIDASE"/>
    <property type="match status" value="1"/>
</dbReference>
<dbReference type="GO" id="GO:0006508">
    <property type="term" value="P:proteolysis"/>
    <property type="evidence" value="ECO:0007669"/>
    <property type="project" value="InterPro"/>
</dbReference>
<accession>A0AA36IFG4</accession>
<dbReference type="PANTHER" id="PTHR43722">
    <property type="entry name" value="PROLINE IMINOPEPTIDASE"/>
    <property type="match status" value="1"/>
</dbReference>
<comment type="caution">
    <text evidence="2">The sequence shown here is derived from an EMBL/GenBank/DDBJ whole genome shotgun (WGS) entry which is preliminary data.</text>
</comment>
<dbReference type="GO" id="GO:0004177">
    <property type="term" value="F:aminopeptidase activity"/>
    <property type="evidence" value="ECO:0007669"/>
    <property type="project" value="UniProtKB-EC"/>
</dbReference>
<feature type="region of interest" description="Disordered" evidence="1">
    <location>
        <begin position="131"/>
        <end position="154"/>
    </location>
</feature>
<evidence type="ECO:0000313" key="3">
    <source>
        <dbReference type="Proteomes" id="UP001178507"/>
    </source>
</evidence>
<protein>
    <recommendedName>
        <fullName evidence="4">Prolyl aminopeptidase</fullName>
    </recommendedName>
</protein>
<evidence type="ECO:0008006" key="4">
    <source>
        <dbReference type="Google" id="ProtNLM"/>
    </source>
</evidence>
<dbReference type="Proteomes" id="UP001178507">
    <property type="component" value="Unassembled WGS sequence"/>
</dbReference>
<gene>
    <name evidence="2" type="ORF">EVOR1521_LOCUS11900</name>
</gene>
<evidence type="ECO:0000256" key="1">
    <source>
        <dbReference type="SAM" id="MobiDB-lite"/>
    </source>
</evidence>
<dbReference type="AlphaFoldDB" id="A0AA36IFG4"/>
<proteinExistence type="predicted"/>
<dbReference type="Gene3D" id="3.40.50.1820">
    <property type="entry name" value="alpha/beta hydrolase"/>
    <property type="match status" value="1"/>
</dbReference>
<dbReference type="GO" id="GO:0005737">
    <property type="term" value="C:cytoplasm"/>
    <property type="evidence" value="ECO:0007669"/>
    <property type="project" value="InterPro"/>
</dbReference>
<dbReference type="SUPFAM" id="SSF53474">
    <property type="entry name" value="alpha/beta-Hydrolases"/>
    <property type="match status" value="1"/>
</dbReference>